<dbReference type="EMBL" id="ML977038">
    <property type="protein sequence ID" value="KAF1949385.1"/>
    <property type="molecule type" value="Genomic_DNA"/>
</dbReference>
<evidence type="ECO:0000313" key="3">
    <source>
        <dbReference type="Proteomes" id="UP000800035"/>
    </source>
</evidence>
<accession>A0A6A5T8T9</accession>
<feature type="compositionally biased region" description="Basic and acidic residues" evidence="1">
    <location>
        <begin position="7"/>
        <end position="17"/>
    </location>
</feature>
<dbReference type="OrthoDB" id="3768628at2759"/>
<keyword evidence="3" id="KW-1185">Reference proteome</keyword>
<organism evidence="2 3">
    <name type="scientific">Byssothecium circinans</name>
    <dbReference type="NCBI Taxonomy" id="147558"/>
    <lineage>
        <taxon>Eukaryota</taxon>
        <taxon>Fungi</taxon>
        <taxon>Dikarya</taxon>
        <taxon>Ascomycota</taxon>
        <taxon>Pezizomycotina</taxon>
        <taxon>Dothideomycetes</taxon>
        <taxon>Pleosporomycetidae</taxon>
        <taxon>Pleosporales</taxon>
        <taxon>Massarineae</taxon>
        <taxon>Massarinaceae</taxon>
        <taxon>Byssothecium</taxon>
    </lineage>
</organism>
<dbReference type="AlphaFoldDB" id="A0A6A5T8T9"/>
<evidence type="ECO:0000313" key="2">
    <source>
        <dbReference type="EMBL" id="KAF1949385.1"/>
    </source>
</evidence>
<feature type="region of interest" description="Disordered" evidence="1">
    <location>
        <begin position="1"/>
        <end position="22"/>
    </location>
</feature>
<name>A0A6A5T8T9_9PLEO</name>
<proteinExistence type="predicted"/>
<protein>
    <submittedName>
        <fullName evidence="2">Uncharacterized protein</fullName>
    </submittedName>
</protein>
<feature type="region of interest" description="Disordered" evidence="1">
    <location>
        <begin position="87"/>
        <end position="117"/>
    </location>
</feature>
<dbReference type="Proteomes" id="UP000800035">
    <property type="component" value="Unassembled WGS sequence"/>
</dbReference>
<gene>
    <name evidence="2" type="ORF">CC80DRAFT_274125</name>
</gene>
<evidence type="ECO:0000256" key="1">
    <source>
        <dbReference type="SAM" id="MobiDB-lite"/>
    </source>
</evidence>
<reference evidence="2" key="1">
    <citation type="journal article" date="2020" name="Stud. Mycol.">
        <title>101 Dothideomycetes genomes: a test case for predicting lifestyles and emergence of pathogens.</title>
        <authorList>
            <person name="Haridas S."/>
            <person name="Albert R."/>
            <person name="Binder M."/>
            <person name="Bloem J."/>
            <person name="Labutti K."/>
            <person name="Salamov A."/>
            <person name="Andreopoulos B."/>
            <person name="Baker S."/>
            <person name="Barry K."/>
            <person name="Bills G."/>
            <person name="Bluhm B."/>
            <person name="Cannon C."/>
            <person name="Castanera R."/>
            <person name="Culley D."/>
            <person name="Daum C."/>
            <person name="Ezra D."/>
            <person name="Gonzalez J."/>
            <person name="Henrissat B."/>
            <person name="Kuo A."/>
            <person name="Liang C."/>
            <person name="Lipzen A."/>
            <person name="Lutzoni F."/>
            <person name="Magnuson J."/>
            <person name="Mondo S."/>
            <person name="Nolan M."/>
            <person name="Ohm R."/>
            <person name="Pangilinan J."/>
            <person name="Park H.-J."/>
            <person name="Ramirez L."/>
            <person name="Alfaro M."/>
            <person name="Sun H."/>
            <person name="Tritt A."/>
            <person name="Yoshinaga Y."/>
            <person name="Zwiers L.-H."/>
            <person name="Turgeon B."/>
            <person name="Goodwin S."/>
            <person name="Spatafora J."/>
            <person name="Crous P."/>
            <person name="Grigoriev I."/>
        </authorList>
    </citation>
    <scope>NUCLEOTIDE SEQUENCE</scope>
    <source>
        <strain evidence="2">CBS 675.92</strain>
    </source>
</reference>
<sequence length="268" mass="30435">MAALKPDANRPDAKNDDAASPLAQMMRDFDQLVLRYETGLQRSLEDCPTHKGKAHERKQWRREDIRHEASRLAIAELSNAYTRKQIRQSLDAAESQGRREEEQLHAAPDAEPASDDEHLRTIHKGYFRLYSTELFDILGQPTNLRFGTLRFHQHDSVRTEQAGVSLELALGSSFFVADSLETLPYHAFKMPHAPSLQNRGILSRKPEDNGAFPDYDSWLLFTFLGNGCLKLEVPIEMCADVYAGPLLGRENEEVHFWGVFVDDDNDAP</sequence>